<gene>
    <name evidence="1" type="ORF">STAS_23587</name>
</gene>
<evidence type="ECO:0000313" key="2">
    <source>
        <dbReference type="Proteomes" id="UP000325081"/>
    </source>
</evidence>
<protein>
    <submittedName>
        <fullName evidence="1">B-block binding subunit of TFIIIC</fullName>
    </submittedName>
</protein>
<dbReference type="AlphaFoldDB" id="A0A5A7QNF9"/>
<organism evidence="1 2">
    <name type="scientific">Striga asiatica</name>
    <name type="common">Asiatic witchweed</name>
    <name type="synonym">Buchnera asiatica</name>
    <dbReference type="NCBI Taxonomy" id="4170"/>
    <lineage>
        <taxon>Eukaryota</taxon>
        <taxon>Viridiplantae</taxon>
        <taxon>Streptophyta</taxon>
        <taxon>Embryophyta</taxon>
        <taxon>Tracheophyta</taxon>
        <taxon>Spermatophyta</taxon>
        <taxon>Magnoliopsida</taxon>
        <taxon>eudicotyledons</taxon>
        <taxon>Gunneridae</taxon>
        <taxon>Pentapetalae</taxon>
        <taxon>asterids</taxon>
        <taxon>lamiids</taxon>
        <taxon>Lamiales</taxon>
        <taxon>Orobanchaceae</taxon>
        <taxon>Buchnereae</taxon>
        <taxon>Striga</taxon>
    </lineage>
</organism>
<reference evidence="2" key="1">
    <citation type="journal article" date="2019" name="Curr. Biol.">
        <title>Genome Sequence of Striga asiatica Provides Insight into the Evolution of Plant Parasitism.</title>
        <authorList>
            <person name="Yoshida S."/>
            <person name="Kim S."/>
            <person name="Wafula E.K."/>
            <person name="Tanskanen J."/>
            <person name="Kim Y.M."/>
            <person name="Honaas L."/>
            <person name="Yang Z."/>
            <person name="Spallek T."/>
            <person name="Conn C.E."/>
            <person name="Ichihashi Y."/>
            <person name="Cheong K."/>
            <person name="Cui S."/>
            <person name="Der J.P."/>
            <person name="Gundlach H."/>
            <person name="Jiao Y."/>
            <person name="Hori C."/>
            <person name="Ishida J.K."/>
            <person name="Kasahara H."/>
            <person name="Kiba T."/>
            <person name="Kim M.S."/>
            <person name="Koo N."/>
            <person name="Laohavisit A."/>
            <person name="Lee Y.H."/>
            <person name="Lumba S."/>
            <person name="McCourt P."/>
            <person name="Mortimer J.C."/>
            <person name="Mutuku J.M."/>
            <person name="Nomura T."/>
            <person name="Sasaki-Sekimoto Y."/>
            <person name="Seto Y."/>
            <person name="Wang Y."/>
            <person name="Wakatake T."/>
            <person name="Sakakibara H."/>
            <person name="Demura T."/>
            <person name="Yamaguchi S."/>
            <person name="Yoneyama K."/>
            <person name="Manabe R.I."/>
            <person name="Nelson D.C."/>
            <person name="Schulman A.H."/>
            <person name="Timko M.P."/>
            <person name="dePamphilis C.W."/>
            <person name="Choi D."/>
            <person name="Shirasu K."/>
        </authorList>
    </citation>
    <scope>NUCLEOTIDE SEQUENCE [LARGE SCALE GENOMIC DNA]</scope>
    <source>
        <strain evidence="2">cv. UVA1</strain>
    </source>
</reference>
<name>A0A5A7QNF9_STRAF</name>
<sequence>MYVSGVRASLVCRLPSYAGLVIRNNLYELNTEGQEQKQYYTASKWVGLGEIMATKYLDKTRISKKINGNDAGKGFGSSSRTGFVVQVASSPEASVFLSSRGQPTKLPVLVDRIAEPIDPWVIADSSVGRVNQDNFKVLVSRVLQSPYKPTGPHI</sequence>
<keyword evidence="2" id="KW-1185">Reference proteome</keyword>
<dbReference type="EMBL" id="BKCP01007626">
    <property type="protein sequence ID" value="GER46536.1"/>
    <property type="molecule type" value="Genomic_DNA"/>
</dbReference>
<evidence type="ECO:0000313" key="1">
    <source>
        <dbReference type="EMBL" id="GER46536.1"/>
    </source>
</evidence>
<proteinExistence type="predicted"/>
<accession>A0A5A7QNF9</accession>
<dbReference type="Proteomes" id="UP000325081">
    <property type="component" value="Unassembled WGS sequence"/>
</dbReference>
<comment type="caution">
    <text evidence="1">The sequence shown here is derived from an EMBL/GenBank/DDBJ whole genome shotgun (WGS) entry which is preliminary data.</text>
</comment>